<dbReference type="SUPFAM" id="SSF57850">
    <property type="entry name" value="RING/U-box"/>
    <property type="match status" value="1"/>
</dbReference>
<keyword evidence="17" id="KW-0576">Peroxisome</keyword>
<dbReference type="PROSITE" id="PS00518">
    <property type="entry name" value="ZF_RING_1"/>
    <property type="match status" value="1"/>
</dbReference>
<dbReference type="InterPro" id="IPR025654">
    <property type="entry name" value="PEX2/10"/>
</dbReference>
<evidence type="ECO:0000256" key="12">
    <source>
        <dbReference type="ARBA" id="ARBA00022786"/>
    </source>
</evidence>
<sequence length="107" mass="12399">VPLRCPICHDAHEDAAYAMPCGHQFCLGCIMHWTDRKPVCPVCSRTILIVKFSVREEDDYLQCLNATERRFVYICISALFIKKKFKRKASCTLIRARVSNQECQVLF</sequence>
<keyword evidence="14" id="KW-0653">Protein transport</keyword>
<comment type="similarity">
    <text evidence="4">Belongs to the pex2/pex10/pex12 family.</text>
</comment>
<evidence type="ECO:0000256" key="3">
    <source>
        <dbReference type="ARBA" id="ARBA00004906"/>
    </source>
</evidence>
<evidence type="ECO:0000256" key="1">
    <source>
        <dbReference type="ARBA" id="ARBA00000900"/>
    </source>
</evidence>
<keyword evidence="8" id="KW-0808">Transferase</keyword>
<evidence type="ECO:0000313" key="21">
    <source>
        <dbReference type="Ensembl" id="ENSSCAP00000017862.1"/>
    </source>
</evidence>
<evidence type="ECO:0000256" key="11">
    <source>
        <dbReference type="ARBA" id="ARBA00022771"/>
    </source>
</evidence>
<organism evidence="21 22">
    <name type="scientific">Serinus canaria</name>
    <name type="common">Island canary</name>
    <name type="synonym">Fringilla canaria</name>
    <dbReference type="NCBI Taxonomy" id="9135"/>
    <lineage>
        <taxon>Eukaryota</taxon>
        <taxon>Metazoa</taxon>
        <taxon>Chordata</taxon>
        <taxon>Craniata</taxon>
        <taxon>Vertebrata</taxon>
        <taxon>Euteleostomi</taxon>
        <taxon>Archelosauria</taxon>
        <taxon>Archosauria</taxon>
        <taxon>Dinosauria</taxon>
        <taxon>Saurischia</taxon>
        <taxon>Theropoda</taxon>
        <taxon>Coelurosauria</taxon>
        <taxon>Aves</taxon>
        <taxon>Neognathae</taxon>
        <taxon>Neoaves</taxon>
        <taxon>Telluraves</taxon>
        <taxon>Australaves</taxon>
        <taxon>Passeriformes</taxon>
        <taxon>Passeroidea</taxon>
        <taxon>Fringillidae</taxon>
        <taxon>Carduelinae</taxon>
        <taxon>Serinus</taxon>
    </lineage>
</organism>
<dbReference type="GO" id="GO:0005778">
    <property type="term" value="C:peroxisomal membrane"/>
    <property type="evidence" value="ECO:0007669"/>
    <property type="project" value="UniProtKB-SubCell"/>
</dbReference>
<evidence type="ECO:0000256" key="19">
    <source>
        <dbReference type="PROSITE-ProRule" id="PRU00175"/>
    </source>
</evidence>
<keyword evidence="22" id="KW-1185">Reference proteome</keyword>
<feature type="domain" description="RING-type" evidence="20">
    <location>
        <begin position="5"/>
        <end position="44"/>
    </location>
</feature>
<keyword evidence="13" id="KW-0862">Zinc</keyword>
<evidence type="ECO:0000256" key="6">
    <source>
        <dbReference type="ARBA" id="ARBA00022448"/>
    </source>
</evidence>
<protein>
    <recommendedName>
        <fullName evidence="5">RING-type E3 ubiquitin transferase</fullName>
        <ecNumber evidence="5">2.3.2.27</ecNumber>
    </recommendedName>
</protein>
<evidence type="ECO:0000256" key="10">
    <source>
        <dbReference type="ARBA" id="ARBA00022723"/>
    </source>
</evidence>
<evidence type="ECO:0000256" key="8">
    <source>
        <dbReference type="ARBA" id="ARBA00022679"/>
    </source>
</evidence>
<keyword evidence="7" id="KW-0962">Peroxisome biogenesis</keyword>
<evidence type="ECO:0000256" key="13">
    <source>
        <dbReference type="ARBA" id="ARBA00022833"/>
    </source>
</evidence>
<comment type="function">
    <text evidence="18">E3 ubiquitin-protein ligase component of a retrotranslocation channel required for peroxisome organization by mediating export of the PEX5 receptor from peroxisomes to the cytosol, thereby promoting PEX5 recycling. The retrotranslocation channel is composed of PEX2, PEX10 and PEX12; each subunit contributing transmembrane segments that coassemble into an open channel that specifically allows the passage of PEX5 through the peroxisomal membrane. PEX10 also regulates PEX5 recycling by acting as a E3 ubiquitin-protein ligase. When PEX5 recycling is compromised, PEX10 catalyzes polyubiquitination of PEX5 during its passage through the retrotranslocation channel, leading to its degradation.</text>
</comment>
<dbReference type="GeneTree" id="ENSGT01150000287045"/>
<name>A0A8C9ND88_SERCA</name>
<dbReference type="OMA" id="ICHDAHE"/>
<dbReference type="GO" id="GO:0061630">
    <property type="term" value="F:ubiquitin protein ligase activity"/>
    <property type="evidence" value="ECO:0007669"/>
    <property type="project" value="UniProtKB-EC"/>
</dbReference>
<evidence type="ECO:0000256" key="2">
    <source>
        <dbReference type="ARBA" id="ARBA00004585"/>
    </source>
</evidence>
<keyword evidence="16" id="KW-0472">Membrane</keyword>
<reference evidence="21" key="2">
    <citation type="submission" date="2025-09" db="UniProtKB">
        <authorList>
            <consortium name="Ensembl"/>
        </authorList>
    </citation>
    <scope>IDENTIFICATION</scope>
</reference>
<dbReference type="GO" id="GO:0008270">
    <property type="term" value="F:zinc ion binding"/>
    <property type="evidence" value="ECO:0007669"/>
    <property type="project" value="UniProtKB-KW"/>
</dbReference>
<evidence type="ECO:0000256" key="18">
    <source>
        <dbReference type="ARBA" id="ARBA00045271"/>
    </source>
</evidence>
<dbReference type="PANTHER" id="PTHR23350">
    <property type="entry name" value="PEROXISOME ASSEMBLY PROTEIN 10"/>
    <property type="match status" value="1"/>
</dbReference>
<evidence type="ECO:0000256" key="9">
    <source>
        <dbReference type="ARBA" id="ARBA00022692"/>
    </source>
</evidence>
<comment type="catalytic activity">
    <reaction evidence="1">
        <text>S-ubiquitinyl-[E2 ubiquitin-conjugating enzyme]-L-cysteine + [acceptor protein]-L-lysine = [E2 ubiquitin-conjugating enzyme]-L-cysteine + N(6)-ubiquitinyl-[acceptor protein]-L-lysine.</text>
        <dbReference type="EC" id="2.3.2.27"/>
    </reaction>
</comment>
<keyword evidence="6" id="KW-0813">Transport</keyword>
<proteinExistence type="inferred from homology"/>
<dbReference type="InterPro" id="IPR013083">
    <property type="entry name" value="Znf_RING/FYVE/PHD"/>
</dbReference>
<dbReference type="GO" id="GO:0016558">
    <property type="term" value="P:protein import into peroxisome matrix"/>
    <property type="evidence" value="ECO:0007669"/>
    <property type="project" value="InterPro"/>
</dbReference>
<dbReference type="PANTHER" id="PTHR23350:SF0">
    <property type="entry name" value="PEROXISOME BIOGENESIS FACTOR 10"/>
    <property type="match status" value="1"/>
</dbReference>
<evidence type="ECO:0000256" key="16">
    <source>
        <dbReference type="ARBA" id="ARBA00023136"/>
    </source>
</evidence>
<dbReference type="EC" id="2.3.2.27" evidence="5"/>
<comment type="pathway">
    <text evidence="3">Protein modification; protein ubiquitination.</text>
</comment>
<keyword evidence="11 19" id="KW-0863">Zinc-finger</keyword>
<keyword evidence="12" id="KW-0833">Ubl conjugation pathway</keyword>
<reference evidence="21" key="1">
    <citation type="submission" date="2025-08" db="UniProtKB">
        <authorList>
            <consortium name="Ensembl"/>
        </authorList>
    </citation>
    <scope>IDENTIFICATION</scope>
</reference>
<dbReference type="AlphaFoldDB" id="A0A8C9ND88"/>
<accession>A0A8C9ND88</accession>
<evidence type="ECO:0000259" key="20">
    <source>
        <dbReference type="PROSITE" id="PS50089"/>
    </source>
</evidence>
<dbReference type="InterPro" id="IPR017907">
    <property type="entry name" value="Znf_RING_CS"/>
</dbReference>
<keyword evidence="15" id="KW-1133">Transmembrane helix</keyword>
<keyword evidence="9" id="KW-0812">Transmembrane</keyword>
<evidence type="ECO:0000256" key="17">
    <source>
        <dbReference type="ARBA" id="ARBA00023140"/>
    </source>
</evidence>
<keyword evidence="10" id="KW-0479">Metal-binding</keyword>
<dbReference type="PROSITE" id="PS50089">
    <property type="entry name" value="ZF_RING_2"/>
    <property type="match status" value="1"/>
</dbReference>
<dbReference type="Proteomes" id="UP000694409">
    <property type="component" value="Unassembled WGS sequence"/>
</dbReference>
<dbReference type="InterPro" id="IPR001841">
    <property type="entry name" value="Znf_RING"/>
</dbReference>
<evidence type="ECO:0000256" key="15">
    <source>
        <dbReference type="ARBA" id="ARBA00022989"/>
    </source>
</evidence>
<evidence type="ECO:0000256" key="14">
    <source>
        <dbReference type="ARBA" id="ARBA00022927"/>
    </source>
</evidence>
<dbReference type="Pfam" id="PF13639">
    <property type="entry name" value="zf-RING_2"/>
    <property type="match status" value="1"/>
</dbReference>
<evidence type="ECO:0000256" key="5">
    <source>
        <dbReference type="ARBA" id="ARBA00012483"/>
    </source>
</evidence>
<evidence type="ECO:0000313" key="22">
    <source>
        <dbReference type="Proteomes" id="UP000694409"/>
    </source>
</evidence>
<dbReference type="SMART" id="SM00184">
    <property type="entry name" value="RING"/>
    <property type="match status" value="1"/>
</dbReference>
<evidence type="ECO:0000256" key="7">
    <source>
        <dbReference type="ARBA" id="ARBA00022593"/>
    </source>
</evidence>
<comment type="subcellular location">
    <subcellularLocation>
        <location evidence="2">Peroxisome membrane</location>
        <topology evidence="2">Multi-pass membrane protein</topology>
    </subcellularLocation>
</comment>
<evidence type="ECO:0000256" key="4">
    <source>
        <dbReference type="ARBA" id="ARBA00008704"/>
    </source>
</evidence>
<dbReference type="Gene3D" id="3.30.40.10">
    <property type="entry name" value="Zinc/RING finger domain, C3HC4 (zinc finger)"/>
    <property type="match status" value="1"/>
</dbReference>
<dbReference type="Ensembl" id="ENSSCAT00000019990.1">
    <property type="protein sequence ID" value="ENSSCAP00000017862.1"/>
    <property type="gene ID" value="ENSSCAG00000012950.1"/>
</dbReference>